<dbReference type="AlphaFoldDB" id="A0A1I7WFK8"/>
<name>A0A1I7WFK8_HETBA</name>
<dbReference type="Proteomes" id="UP000095283">
    <property type="component" value="Unplaced"/>
</dbReference>
<evidence type="ECO:0000313" key="3">
    <source>
        <dbReference type="WBParaSite" id="Hba_03755"/>
    </source>
</evidence>
<evidence type="ECO:0000313" key="2">
    <source>
        <dbReference type="Proteomes" id="UP000095283"/>
    </source>
</evidence>
<organism evidence="2 3">
    <name type="scientific">Heterorhabditis bacteriophora</name>
    <name type="common">Entomopathogenic nematode worm</name>
    <dbReference type="NCBI Taxonomy" id="37862"/>
    <lineage>
        <taxon>Eukaryota</taxon>
        <taxon>Metazoa</taxon>
        <taxon>Ecdysozoa</taxon>
        <taxon>Nematoda</taxon>
        <taxon>Chromadorea</taxon>
        <taxon>Rhabditida</taxon>
        <taxon>Rhabditina</taxon>
        <taxon>Rhabditomorpha</taxon>
        <taxon>Strongyloidea</taxon>
        <taxon>Heterorhabditidae</taxon>
        <taxon>Heterorhabditis</taxon>
    </lineage>
</organism>
<sequence length="69" mass="7966">MKCIRQDQATIGPSGGVGMEVKQNTDSTEVEVDSLCVNSHNVEELRRIRYPAQQQPDRMWRLRYTARSE</sequence>
<keyword evidence="2" id="KW-1185">Reference proteome</keyword>
<reference evidence="3" key="1">
    <citation type="submission" date="2016-11" db="UniProtKB">
        <authorList>
            <consortium name="WormBaseParasite"/>
        </authorList>
    </citation>
    <scope>IDENTIFICATION</scope>
</reference>
<accession>A0A1I7WFK8</accession>
<evidence type="ECO:0000256" key="1">
    <source>
        <dbReference type="SAM" id="MobiDB-lite"/>
    </source>
</evidence>
<dbReference type="WBParaSite" id="Hba_03755">
    <property type="protein sequence ID" value="Hba_03755"/>
    <property type="gene ID" value="Hba_03755"/>
</dbReference>
<feature type="region of interest" description="Disordered" evidence="1">
    <location>
        <begin position="1"/>
        <end position="28"/>
    </location>
</feature>
<protein>
    <submittedName>
        <fullName evidence="3">Uncharacterized protein</fullName>
    </submittedName>
</protein>
<proteinExistence type="predicted"/>